<feature type="region of interest" description="Disordered" evidence="1">
    <location>
        <begin position="99"/>
        <end position="120"/>
    </location>
</feature>
<organism evidence="2 3">
    <name type="scientific">Argiope bruennichi</name>
    <name type="common">Wasp spider</name>
    <name type="synonym">Aranea bruennichi</name>
    <dbReference type="NCBI Taxonomy" id="94029"/>
    <lineage>
        <taxon>Eukaryota</taxon>
        <taxon>Metazoa</taxon>
        <taxon>Ecdysozoa</taxon>
        <taxon>Arthropoda</taxon>
        <taxon>Chelicerata</taxon>
        <taxon>Arachnida</taxon>
        <taxon>Araneae</taxon>
        <taxon>Araneomorphae</taxon>
        <taxon>Entelegynae</taxon>
        <taxon>Araneoidea</taxon>
        <taxon>Araneidae</taxon>
        <taxon>Argiope</taxon>
    </lineage>
</organism>
<feature type="region of interest" description="Disordered" evidence="1">
    <location>
        <begin position="30"/>
        <end position="73"/>
    </location>
</feature>
<dbReference type="EMBL" id="JABXBU010002230">
    <property type="protein sequence ID" value="KAF8767667.1"/>
    <property type="molecule type" value="Genomic_DNA"/>
</dbReference>
<accession>A0A8T0E8E2</accession>
<name>A0A8T0E8E2_ARGBR</name>
<sequence>MVAFVQKILTLTYSPLTPFSHSIPRHPCTLLGTTNPRSRPGPRVDPPPLFHHSHRNPCMLPSPPTHRPSQTPCSLGISFSSPFPADNLVLQHFHTFPPSRISSAPPWRLLPSNAESFERP</sequence>
<proteinExistence type="predicted"/>
<evidence type="ECO:0000313" key="2">
    <source>
        <dbReference type="EMBL" id="KAF8767667.1"/>
    </source>
</evidence>
<dbReference type="Proteomes" id="UP000807504">
    <property type="component" value="Unassembled WGS sequence"/>
</dbReference>
<keyword evidence="3" id="KW-1185">Reference proteome</keyword>
<dbReference type="AlphaFoldDB" id="A0A8T0E8E2"/>
<comment type="caution">
    <text evidence="2">The sequence shown here is derived from an EMBL/GenBank/DDBJ whole genome shotgun (WGS) entry which is preliminary data.</text>
</comment>
<evidence type="ECO:0000256" key="1">
    <source>
        <dbReference type="SAM" id="MobiDB-lite"/>
    </source>
</evidence>
<reference evidence="2" key="1">
    <citation type="journal article" date="2020" name="bioRxiv">
        <title>Chromosome-level reference genome of the European wasp spider Argiope bruennichi: a resource for studies on range expansion and evolutionary adaptation.</title>
        <authorList>
            <person name="Sheffer M.M."/>
            <person name="Hoppe A."/>
            <person name="Krehenwinkel H."/>
            <person name="Uhl G."/>
            <person name="Kuss A.W."/>
            <person name="Jensen L."/>
            <person name="Jensen C."/>
            <person name="Gillespie R.G."/>
            <person name="Hoff K.J."/>
            <person name="Prost S."/>
        </authorList>
    </citation>
    <scope>NUCLEOTIDE SEQUENCE</scope>
</reference>
<reference evidence="2" key="2">
    <citation type="submission" date="2020-06" db="EMBL/GenBank/DDBJ databases">
        <authorList>
            <person name="Sheffer M."/>
        </authorList>
    </citation>
    <scope>NUCLEOTIDE SEQUENCE</scope>
</reference>
<evidence type="ECO:0000313" key="3">
    <source>
        <dbReference type="Proteomes" id="UP000807504"/>
    </source>
</evidence>
<gene>
    <name evidence="2" type="ORF">HNY73_020588</name>
</gene>
<protein>
    <submittedName>
        <fullName evidence="2">Uncharacterized protein</fullName>
    </submittedName>
</protein>